<proteinExistence type="predicted"/>
<reference evidence="1 2" key="1">
    <citation type="submission" date="2017-11" db="EMBL/GenBank/DDBJ databases">
        <title>Evolution of Phototrophy in the Chloroflexi Phylum Driven by Horizontal Gene Transfer.</title>
        <authorList>
            <person name="Ward L.M."/>
            <person name="Hemp J."/>
            <person name="Shih P.M."/>
            <person name="Mcglynn S.E."/>
            <person name="Fischer W."/>
        </authorList>
    </citation>
    <scope>NUCLEOTIDE SEQUENCE [LARGE SCALE GENOMIC DNA]</scope>
    <source>
        <strain evidence="1">JP3_7</strain>
    </source>
</reference>
<dbReference type="Proteomes" id="UP000230790">
    <property type="component" value="Unassembled WGS sequence"/>
</dbReference>
<evidence type="ECO:0000313" key="2">
    <source>
        <dbReference type="Proteomes" id="UP000230790"/>
    </source>
</evidence>
<comment type="caution">
    <text evidence="1">The sequence shown here is derived from an EMBL/GenBank/DDBJ whole genome shotgun (WGS) entry which is preliminary data.</text>
</comment>
<dbReference type="AlphaFoldDB" id="A0A2M8QGP3"/>
<name>A0A2M8QGP3_9CHLR</name>
<organism evidence="1 2">
    <name type="scientific">Candidatus Thermofonsia Clade 3 bacterium</name>
    <dbReference type="NCBI Taxonomy" id="2364212"/>
    <lineage>
        <taxon>Bacteria</taxon>
        <taxon>Bacillati</taxon>
        <taxon>Chloroflexota</taxon>
        <taxon>Candidatus Thermofontia</taxon>
        <taxon>Candidatus Thermofonsia Clade 3</taxon>
    </lineage>
</organism>
<dbReference type="EMBL" id="PGTN01000002">
    <property type="protein sequence ID" value="PJF48983.1"/>
    <property type="molecule type" value="Genomic_DNA"/>
</dbReference>
<gene>
    <name evidence="1" type="ORF">CUN48_00520</name>
</gene>
<evidence type="ECO:0000313" key="1">
    <source>
        <dbReference type="EMBL" id="PJF48983.1"/>
    </source>
</evidence>
<sequence length="238" mass="26134">MERAGDVLRLTIPPTTRAAYTDAQLDDYEHALPRRFANRPPQRLRLHARFSHPAGALKGTAGFGFWNHPFTRDGAVLEPPCNVWFFYSSPESDIQIAPGAPGHGFKAASLRTPLPSVERQGASGGLARAMMAAGNLALRLPGVSALAMAAARLVVRAREALLDLDMTEWHCYELDWLPDVAVFRVDGAEVLRAPSPRGPLGFVAWVDNYRAVAARDGQYAFAYVDVPEAQWLELEVEN</sequence>
<evidence type="ECO:0008006" key="3">
    <source>
        <dbReference type="Google" id="ProtNLM"/>
    </source>
</evidence>
<protein>
    <recommendedName>
        <fullName evidence="3">GH16 domain-containing protein</fullName>
    </recommendedName>
</protein>
<accession>A0A2M8QGP3</accession>